<evidence type="ECO:0000256" key="8">
    <source>
        <dbReference type="ARBA" id="ARBA00033461"/>
    </source>
</evidence>
<reference evidence="11" key="1">
    <citation type="journal article" date="2020" name="ISME J.">
        <title>Gammaproteobacteria mediating utilization of methyl-, sulfur- and petroleum organic compounds in deep ocean hydrothermal plumes.</title>
        <authorList>
            <person name="Zhou Z."/>
            <person name="Liu Y."/>
            <person name="Pan J."/>
            <person name="Cron B.R."/>
            <person name="Toner B.M."/>
            <person name="Anantharaman K."/>
            <person name="Breier J.A."/>
            <person name="Dick G.J."/>
            <person name="Li M."/>
        </authorList>
    </citation>
    <scope>NUCLEOTIDE SEQUENCE</scope>
    <source>
        <strain evidence="11">SZUA-1435</strain>
    </source>
</reference>
<evidence type="ECO:0000256" key="6">
    <source>
        <dbReference type="ARBA" id="ARBA00023186"/>
    </source>
</evidence>
<evidence type="ECO:0000313" key="12">
    <source>
        <dbReference type="Proteomes" id="UP000605805"/>
    </source>
</evidence>
<comment type="subcellular location">
    <subcellularLocation>
        <location evidence="1 9">Cytoplasm</location>
    </subcellularLocation>
</comment>
<evidence type="ECO:0000256" key="10">
    <source>
        <dbReference type="SAM" id="Coils"/>
    </source>
</evidence>
<dbReference type="SUPFAM" id="SSF46579">
    <property type="entry name" value="Prefoldin"/>
    <property type="match status" value="1"/>
</dbReference>
<name>A0A832YZF0_9CREN</name>
<sequence length="119" mass="13769">MAEKLPPEVQQQIVKLQQLQAQLNQVVTEKALLQQELRDISRALDILKDIPEDGEVYRSSGHLLIRISKSDAEKELNERKELIELRLKTLDKQESLIRQQISELQSKINQAVAGLYRKQ</sequence>
<dbReference type="InterPro" id="IPR002777">
    <property type="entry name" value="PFD_beta-like"/>
</dbReference>
<dbReference type="Gene3D" id="1.10.287.370">
    <property type="match status" value="1"/>
</dbReference>
<gene>
    <name evidence="9" type="primary">pfdB</name>
    <name evidence="11" type="ORF">EYH02_00785</name>
</gene>
<evidence type="ECO:0000256" key="2">
    <source>
        <dbReference type="ARBA" id="ARBA00008045"/>
    </source>
</evidence>
<evidence type="ECO:0000313" key="11">
    <source>
        <dbReference type="EMBL" id="HIP56596.1"/>
    </source>
</evidence>
<dbReference type="CDD" id="cd23162">
    <property type="entry name" value="Prefoldin_beta_GimC"/>
    <property type="match status" value="1"/>
</dbReference>
<dbReference type="Proteomes" id="UP000605805">
    <property type="component" value="Unassembled WGS sequence"/>
</dbReference>
<keyword evidence="10" id="KW-0175">Coiled coil</keyword>
<evidence type="ECO:0000256" key="4">
    <source>
        <dbReference type="ARBA" id="ARBA00016304"/>
    </source>
</evidence>
<dbReference type="InterPro" id="IPR009053">
    <property type="entry name" value="Prefoldin"/>
</dbReference>
<dbReference type="InterPro" id="IPR012713">
    <property type="entry name" value="PfdB"/>
</dbReference>
<dbReference type="NCBIfam" id="TIGR02338">
    <property type="entry name" value="gimC_beta"/>
    <property type="match status" value="1"/>
</dbReference>
<comment type="function">
    <text evidence="7 9">Molecular chaperone capable of stabilizing a range of proteins. Seems to fulfill an ATP-independent, HSP70-like function in archaeal de novo protein folding.</text>
</comment>
<keyword evidence="6 9" id="KW-0143">Chaperone</keyword>
<feature type="coiled-coil region" evidence="10">
    <location>
        <begin position="9"/>
        <end position="107"/>
    </location>
</feature>
<comment type="caution">
    <text evidence="11">The sequence shown here is derived from an EMBL/GenBank/DDBJ whole genome shotgun (WGS) entry which is preliminary data.</text>
</comment>
<evidence type="ECO:0000256" key="1">
    <source>
        <dbReference type="ARBA" id="ARBA00004496"/>
    </source>
</evidence>
<dbReference type="GO" id="GO:0005737">
    <property type="term" value="C:cytoplasm"/>
    <property type="evidence" value="ECO:0007669"/>
    <property type="project" value="UniProtKB-SubCell"/>
</dbReference>
<dbReference type="GO" id="GO:0016272">
    <property type="term" value="C:prefoldin complex"/>
    <property type="evidence" value="ECO:0007669"/>
    <property type="project" value="UniProtKB-UniRule"/>
</dbReference>
<dbReference type="GO" id="GO:0051082">
    <property type="term" value="F:unfolded protein binding"/>
    <property type="evidence" value="ECO:0007669"/>
    <property type="project" value="UniProtKB-UniRule"/>
</dbReference>
<protein>
    <recommendedName>
        <fullName evidence="4 9">Prefoldin subunit beta</fullName>
    </recommendedName>
    <alternativeName>
        <fullName evidence="8 9">GimC subunit beta</fullName>
    </alternativeName>
</protein>
<accession>A0A832YZF0</accession>
<dbReference type="EMBL" id="DQTV01000015">
    <property type="protein sequence ID" value="HIP56596.1"/>
    <property type="molecule type" value="Genomic_DNA"/>
</dbReference>
<proteinExistence type="inferred from homology"/>
<comment type="subunit">
    <text evidence="3 9">Heterohexamer of two alpha and four beta subunits.</text>
</comment>
<dbReference type="HAMAP" id="MF_00307">
    <property type="entry name" value="PfdB"/>
    <property type="match status" value="1"/>
</dbReference>
<evidence type="ECO:0000256" key="5">
    <source>
        <dbReference type="ARBA" id="ARBA00022490"/>
    </source>
</evidence>
<comment type="similarity">
    <text evidence="2 9">Belongs to the prefoldin subunit beta family.</text>
</comment>
<keyword evidence="5 9" id="KW-0963">Cytoplasm</keyword>
<dbReference type="GO" id="GO:0006457">
    <property type="term" value="P:protein folding"/>
    <property type="evidence" value="ECO:0007669"/>
    <property type="project" value="UniProtKB-UniRule"/>
</dbReference>
<dbReference type="Pfam" id="PF01920">
    <property type="entry name" value="Prefoldin_2"/>
    <property type="match status" value="1"/>
</dbReference>
<evidence type="ECO:0000256" key="9">
    <source>
        <dbReference type="HAMAP-Rule" id="MF_00307"/>
    </source>
</evidence>
<dbReference type="AlphaFoldDB" id="A0A832YZF0"/>
<evidence type="ECO:0000256" key="7">
    <source>
        <dbReference type="ARBA" id="ARBA00025077"/>
    </source>
</evidence>
<organism evidence="11 12">
    <name type="scientific">Ignisphaera aggregans</name>
    <dbReference type="NCBI Taxonomy" id="334771"/>
    <lineage>
        <taxon>Archaea</taxon>
        <taxon>Thermoproteota</taxon>
        <taxon>Thermoprotei</taxon>
        <taxon>Desulfurococcales</taxon>
        <taxon>Desulfurococcaceae</taxon>
        <taxon>Ignisphaera</taxon>
    </lineage>
</organism>
<evidence type="ECO:0000256" key="3">
    <source>
        <dbReference type="ARBA" id="ARBA00011716"/>
    </source>
</evidence>